<accession>A0ABS6DXJ1</accession>
<evidence type="ECO:0000313" key="1">
    <source>
        <dbReference type="EMBL" id="MBU5335957.1"/>
    </source>
</evidence>
<gene>
    <name evidence="1" type="ORF">KQI20_05850</name>
</gene>
<sequence length="321" mass="36675">MKVIDMHCDTMKAILDGREVDKNINLKHNNLSVDIEKMKQGDYMLQVFAAYTNMQEGDSLVNCLRTIDLFHNEIKANKEDIGIVLSYNDILKNIEQNKMSALLSIEEGACCKGDLGLLRNIYRLGVRMMTLTWNYENELGFPNEIIDEKLVLDRGLKNKGFEFIEEMENLGIIIDVSHLSDAGFYDILNNTKKPFVASHSNARNICGHRRNMTDDMIKKLSDRGGVMGLNFYSYFLNNNVASDDISKIEDMIKHVKHIKNIAGIEVIGLGSDFDGIDCKVEIENSSKMQILAEKMKKEGFTENEIEHIFYKNVLNLFKEIL</sequence>
<protein>
    <submittedName>
        <fullName evidence="1">Dipeptidase</fullName>
    </submittedName>
</protein>
<reference evidence="1 2" key="1">
    <citation type="submission" date="2021-06" db="EMBL/GenBank/DDBJ databases">
        <authorList>
            <person name="Sun Q."/>
            <person name="Li D."/>
        </authorList>
    </citation>
    <scope>NUCLEOTIDE SEQUENCE [LARGE SCALE GENOMIC DNA]</scope>
    <source>
        <strain evidence="1 2">N19</strain>
    </source>
</reference>
<dbReference type="InterPro" id="IPR008257">
    <property type="entry name" value="Pept_M19"/>
</dbReference>
<proteinExistence type="predicted"/>
<name>A0ABS6DXJ1_9FIRM</name>
<comment type="caution">
    <text evidence="1">The sequence shown here is derived from an EMBL/GenBank/DDBJ whole genome shotgun (WGS) entry which is preliminary data.</text>
</comment>
<dbReference type="EMBL" id="JAHLOQ010000012">
    <property type="protein sequence ID" value="MBU5335957.1"/>
    <property type="molecule type" value="Genomic_DNA"/>
</dbReference>
<dbReference type="PROSITE" id="PS51365">
    <property type="entry name" value="RENAL_DIPEPTIDASE_2"/>
    <property type="match status" value="1"/>
</dbReference>
<dbReference type="RefSeq" id="WP_216569091.1">
    <property type="nucleotide sequence ID" value="NZ_JAHLOQ010000012.1"/>
</dbReference>
<dbReference type="CDD" id="cd01301">
    <property type="entry name" value="rDP_like"/>
    <property type="match status" value="1"/>
</dbReference>
<keyword evidence="2" id="KW-1185">Reference proteome</keyword>
<dbReference type="PANTHER" id="PTHR10443">
    <property type="entry name" value="MICROSOMAL DIPEPTIDASE"/>
    <property type="match status" value="1"/>
</dbReference>
<dbReference type="Pfam" id="PF01244">
    <property type="entry name" value="Peptidase_M19"/>
    <property type="match status" value="1"/>
</dbReference>
<evidence type="ECO:0000313" key="2">
    <source>
        <dbReference type="Proteomes" id="UP001196301"/>
    </source>
</evidence>
<organism evidence="1 2">
    <name type="scientific">Intestinibacter bartlettii</name>
    <dbReference type="NCBI Taxonomy" id="261299"/>
    <lineage>
        <taxon>Bacteria</taxon>
        <taxon>Bacillati</taxon>
        <taxon>Bacillota</taxon>
        <taxon>Clostridia</taxon>
        <taxon>Peptostreptococcales</taxon>
        <taxon>Peptostreptococcaceae</taxon>
        <taxon>Intestinibacter</taxon>
    </lineage>
</organism>
<dbReference type="PANTHER" id="PTHR10443:SF12">
    <property type="entry name" value="DIPEPTIDASE"/>
    <property type="match status" value="1"/>
</dbReference>
<dbReference type="Proteomes" id="UP001196301">
    <property type="component" value="Unassembled WGS sequence"/>
</dbReference>